<evidence type="ECO:0000313" key="1">
    <source>
        <dbReference type="EMBL" id="NMX02841.1"/>
    </source>
</evidence>
<protein>
    <submittedName>
        <fullName evidence="1">Uncharacterized protein</fullName>
    </submittedName>
</protein>
<proteinExistence type="predicted"/>
<dbReference type="EMBL" id="JABCUS010000004">
    <property type="protein sequence ID" value="NMX02841.1"/>
    <property type="molecule type" value="Genomic_DNA"/>
</dbReference>
<sequence length="228" mass="25682">MNPFTELLTIIDDWTSTPGQTIRAKRGDSDVWPNIDRAVRLLLEISDFLHDRQEVFPKGQQLTAVLWEFVIHPDVQWNNTGHSQKPVEDGWRAMMEAMAVVWETESAPIVVLDSTQLQSLRSTLEEVRVLVGEMLELSSEERDYLTNLIRECQRLLDVECVDFPVARSACMEVVGAATVTVATHQGTEQSQTLFQKILRIGGYWFAAFSSGAVAEIASSTAMRMLTDH</sequence>
<evidence type="ECO:0000313" key="2">
    <source>
        <dbReference type="Proteomes" id="UP000575397"/>
    </source>
</evidence>
<dbReference type="RefSeq" id="WP_169762272.1">
    <property type="nucleotide sequence ID" value="NZ_JABCUS010000004.1"/>
</dbReference>
<organism evidence="1 2">
    <name type="scientific">Mobiluncus mulieris</name>
    <dbReference type="NCBI Taxonomy" id="2052"/>
    <lineage>
        <taxon>Bacteria</taxon>
        <taxon>Bacillati</taxon>
        <taxon>Actinomycetota</taxon>
        <taxon>Actinomycetes</taxon>
        <taxon>Actinomycetales</taxon>
        <taxon>Actinomycetaceae</taxon>
        <taxon>Mobiluncus</taxon>
    </lineage>
</organism>
<reference evidence="1 2" key="1">
    <citation type="submission" date="2020-04" db="EMBL/GenBank/DDBJ databases">
        <title>Antimicrobial susceptibility and clonality of vaginal-derived multi-drug resistant Mobiluncus isolates in China.</title>
        <authorList>
            <person name="Zhang X."/>
        </authorList>
    </citation>
    <scope>NUCLEOTIDE SEQUENCE [LARGE SCALE GENOMIC DNA]</scope>
    <source>
        <strain evidence="1 2">12</strain>
    </source>
</reference>
<name>A0A7Y0USC5_9ACTO</name>
<dbReference type="AlphaFoldDB" id="A0A7Y0USC5"/>
<accession>A0A7Y0USC5</accession>
<gene>
    <name evidence="1" type="ORF">HHJ77_02545</name>
</gene>
<dbReference type="Proteomes" id="UP000575397">
    <property type="component" value="Unassembled WGS sequence"/>
</dbReference>
<comment type="caution">
    <text evidence="1">The sequence shown here is derived from an EMBL/GenBank/DDBJ whole genome shotgun (WGS) entry which is preliminary data.</text>
</comment>